<evidence type="ECO:0000313" key="1">
    <source>
        <dbReference type="EMBL" id="MTS26808.1"/>
    </source>
</evidence>
<reference evidence="1 2" key="1">
    <citation type="journal article" date="2019" name="Nat. Med.">
        <title>A library of human gut bacterial isolates paired with longitudinal multiomics data enables mechanistic microbiome research.</title>
        <authorList>
            <person name="Poyet M."/>
            <person name="Groussin M."/>
            <person name="Gibbons S.M."/>
            <person name="Avila-Pacheco J."/>
            <person name="Jiang X."/>
            <person name="Kearney S.M."/>
            <person name="Perrotta A.R."/>
            <person name="Berdy B."/>
            <person name="Zhao S."/>
            <person name="Lieberman T.D."/>
            <person name="Swanson P.K."/>
            <person name="Smith M."/>
            <person name="Roesemann S."/>
            <person name="Alexander J.E."/>
            <person name="Rich S.A."/>
            <person name="Livny J."/>
            <person name="Vlamakis H."/>
            <person name="Clish C."/>
            <person name="Bullock K."/>
            <person name="Deik A."/>
            <person name="Scott J."/>
            <person name="Pierce K.A."/>
            <person name="Xavier R.J."/>
            <person name="Alm E.J."/>
        </authorList>
    </citation>
    <scope>NUCLEOTIDE SEQUENCE [LARGE SCALE GENOMIC DNA]</scope>
    <source>
        <strain evidence="1 2">BIOML-A4</strain>
    </source>
</reference>
<dbReference type="Proteomes" id="UP000472755">
    <property type="component" value="Unassembled WGS sequence"/>
</dbReference>
<comment type="caution">
    <text evidence="1">The sequence shown here is derived from an EMBL/GenBank/DDBJ whole genome shotgun (WGS) entry which is preliminary data.</text>
</comment>
<sequence>MKIEMPFEFGDKLYWVNLLNADVDAKTILAEIRDDGGTINGVYLSDDGHVEVRHHYGTYDVFGSQYAFLSKEEATAWLNANYPGAILVDRTQEVTGVLSFGDVQPDKFITIPCSIDRFADLFAGCLSTTSINVNGVFAIYDTSTQNDPFAENRFVARMGDDGTPAESVCGAYLLLRTKVNADGSRSLCSIDQPEQEIVADTVKEPSPAAQLFL</sequence>
<evidence type="ECO:0000313" key="2">
    <source>
        <dbReference type="Proteomes" id="UP000472755"/>
    </source>
</evidence>
<dbReference type="RefSeq" id="WP_155202381.1">
    <property type="nucleotide sequence ID" value="NZ_JAFHCJ010000013.1"/>
</dbReference>
<gene>
    <name evidence="1" type="ORF">GMD59_05845</name>
</gene>
<dbReference type="AlphaFoldDB" id="A0A6L6LR01"/>
<organism evidence="1 2">
    <name type="scientific">Ruthenibacterium lactatiformans</name>
    <dbReference type="NCBI Taxonomy" id="1550024"/>
    <lineage>
        <taxon>Bacteria</taxon>
        <taxon>Bacillati</taxon>
        <taxon>Bacillota</taxon>
        <taxon>Clostridia</taxon>
        <taxon>Eubacteriales</taxon>
        <taxon>Oscillospiraceae</taxon>
        <taxon>Ruthenibacterium</taxon>
    </lineage>
</organism>
<proteinExistence type="predicted"/>
<name>A0A6L6LR01_9FIRM</name>
<protein>
    <submittedName>
        <fullName evidence="1">Uncharacterized protein</fullName>
    </submittedName>
</protein>
<accession>A0A6L6LR01</accession>
<dbReference type="EMBL" id="WMZU01000007">
    <property type="protein sequence ID" value="MTS26808.1"/>
    <property type="molecule type" value="Genomic_DNA"/>
</dbReference>